<organism evidence="2 3">
    <name type="scientific">Steinernema carpocapsae</name>
    <name type="common">Entomopathogenic nematode</name>
    <dbReference type="NCBI Taxonomy" id="34508"/>
    <lineage>
        <taxon>Eukaryota</taxon>
        <taxon>Metazoa</taxon>
        <taxon>Ecdysozoa</taxon>
        <taxon>Nematoda</taxon>
        <taxon>Chromadorea</taxon>
        <taxon>Rhabditida</taxon>
        <taxon>Tylenchina</taxon>
        <taxon>Panagrolaimomorpha</taxon>
        <taxon>Strongyloidoidea</taxon>
        <taxon>Steinernematidae</taxon>
        <taxon>Steinernema</taxon>
    </lineage>
</organism>
<gene>
    <name evidence="2" type="ORF">L596_030089</name>
</gene>
<feature type="compositionally biased region" description="Basic and acidic residues" evidence="1">
    <location>
        <begin position="1"/>
        <end position="12"/>
    </location>
</feature>
<proteinExistence type="predicted"/>
<comment type="caution">
    <text evidence="2">The sequence shown here is derived from an EMBL/GenBank/DDBJ whole genome shotgun (WGS) entry which is preliminary data.</text>
</comment>
<feature type="region of interest" description="Disordered" evidence="1">
    <location>
        <begin position="50"/>
        <end position="74"/>
    </location>
</feature>
<reference evidence="2 3" key="2">
    <citation type="journal article" date="2019" name="G3 (Bethesda)">
        <title>Hybrid Assembly of the Genome of the Entomopathogenic Nematode Steinernema carpocapsae Identifies the X-Chromosome.</title>
        <authorList>
            <person name="Serra L."/>
            <person name="Macchietto M."/>
            <person name="Macias-Munoz A."/>
            <person name="McGill C.J."/>
            <person name="Rodriguez I.M."/>
            <person name="Rodriguez B."/>
            <person name="Murad R."/>
            <person name="Mortazavi A."/>
        </authorList>
    </citation>
    <scope>NUCLEOTIDE SEQUENCE [LARGE SCALE GENOMIC DNA]</scope>
    <source>
        <strain evidence="2 3">ALL</strain>
    </source>
</reference>
<feature type="region of interest" description="Disordered" evidence="1">
    <location>
        <begin position="1"/>
        <end position="25"/>
    </location>
</feature>
<accession>A0A4U5LRP3</accession>
<evidence type="ECO:0000256" key="1">
    <source>
        <dbReference type="SAM" id="MobiDB-lite"/>
    </source>
</evidence>
<keyword evidence="3" id="KW-1185">Reference proteome</keyword>
<evidence type="ECO:0000313" key="3">
    <source>
        <dbReference type="Proteomes" id="UP000298663"/>
    </source>
</evidence>
<name>A0A4U5LRP3_STECR</name>
<dbReference type="Proteomes" id="UP000298663">
    <property type="component" value="Unassembled WGS sequence"/>
</dbReference>
<evidence type="ECO:0000313" key="2">
    <source>
        <dbReference type="EMBL" id="TKR58674.1"/>
    </source>
</evidence>
<dbReference type="AlphaFoldDB" id="A0A4U5LRP3"/>
<reference evidence="2 3" key="1">
    <citation type="journal article" date="2015" name="Genome Biol.">
        <title>Comparative genomics of Steinernema reveals deeply conserved gene regulatory networks.</title>
        <authorList>
            <person name="Dillman A.R."/>
            <person name="Macchietto M."/>
            <person name="Porter C.F."/>
            <person name="Rogers A."/>
            <person name="Williams B."/>
            <person name="Antoshechkin I."/>
            <person name="Lee M.M."/>
            <person name="Goodwin Z."/>
            <person name="Lu X."/>
            <person name="Lewis E.E."/>
            <person name="Goodrich-Blair H."/>
            <person name="Stock S.P."/>
            <person name="Adams B.J."/>
            <person name="Sternberg P.W."/>
            <person name="Mortazavi A."/>
        </authorList>
    </citation>
    <scope>NUCLEOTIDE SEQUENCE [LARGE SCALE GENOMIC DNA]</scope>
    <source>
        <strain evidence="2 3">ALL</strain>
    </source>
</reference>
<feature type="compositionally biased region" description="Basic and acidic residues" evidence="1">
    <location>
        <begin position="60"/>
        <end position="74"/>
    </location>
</feature>
<dbReference type="EMBL" id="AZBU02000013">
    <property type="protein sequence ID" value="TKR58674.1"/>
    <property type="molecule type" value="Genomic_DNA"/>
</dbReference>
<protein>
    <submittedName>
        <fullName evidence="2">Uncharacterized protein</fullName>
    </submittedName>
</protein>
<sequence>MSKFQTKPEKSDNSNPASRFQTRDDVANSGLRHAFRQKLKIVFSDKSVPVSDGLQNETRLIPDKKPKIARSDRP</sequence>